<dbReference type="Proteomes" id="UP001160625">
    <property type="component" value="Unassembled WGS sequence"/>
</dbReference>
<comment type="caution">
    <text evidence="1">The sequence shown here is derived from an EMBL/GenBank/DDBJ whole genome shotgun (WGS) entry which is preliminary data.</text>
</comment>
<protein>
    <submittedName>
        <fullName evidence="1">YkgJ family cysteine cluster protein</fullName>
    </submittedName>
</protein>
<organism evidence="1 2">
    <name type="scientific">Sphingomonas oryzagri</name>
    <dbReference type="NCBI Taxonomy" id="3042314"/>
    <lineage>
        <taxon>Bacteria</taxon>
        <taxon>Pseudomonadati</taxon>
        <taxon>Pseudomonadota</taxon>
        <taxon>Alphaproteobacteria</taxon>
        <taxon>Sphingomonadales</taxon>
        <taxon>Sphingomonadaceae</taxon>
        <taxon>Sphingomonas</taxon>
    </lineage>
</organism>
<accession>A0ABT6N3U3</accession>
<reference evidence="1" key="1">
    <citation type="submission" date="2023-04" db="EMBL/GenBank/DDBJ databases">
        <title>Sphingomonas sp. MAHUQ-71 isolated from rice field.</title>
        <authorList>
            <person name="Huq M.A."/>
        </authorList>
    </citation>
    <scope>NUCLEOTIDE SEQUENCE</scope>
    <source>
        <strain evidence="1">MAHUQ-71</strain>
    </source>
</reference>
<gene>
    <name evidence="1" type="ORF">QGN17_13430</name>
</gene>
<keyword evidence="2" id="KW-1185">Reference proteome</keyword>
<dbReference type="EMBL" id="JARYGZ010000001">
    <property type="protein sequence ID" value="MDH7639731.1"/>
    <property type="molecule type" value="Genomic_DNA"/>
</dbReference>
<dbReference type="Pfam" id="PF03692">
    <property type="entry name" value="CxxCxxCC"/>
    <property type="match status" value="1"/>
</dbReference>
<evidence type="ECO:0000313" key="2">
    <source>
        <dbReference type="Proteomes" id="UP001160625"/>
    </source>
</evidence>
<evidence type="ECO:0000313" key="1">
    <source>
        <dbReference type="EMBL" id="MDH7639731.1"/>
    </source>
</evidence>
<sequence>MDIRFDCTQCGRCCHDLRLPLSIDEAIVWAGRGHDVQLLCDALPSLSGDPPEEIVARFRHDRSFPAMSGGLPIRVAIILVARHAGACPHLLPDMRCGNYADRPRVCRIYPAEIAPHVRLDIQNKLCPPEAWAGDRPLLLRDGFVADAGLGSLIAAHRAAAQSDAPAKARAAMLLGARTAALWNEGYAVRAPAPDDLVAALVEARASMEEVDTGAHWSIVSNRKSTLAMLRDADADGRFCRSDAGYIGFFADEG</sequence>
<proteinExistence type="predicted"/>
<name>A0ABT6N3U3_9SPHN</name>
<dbReference type="InterPro" id="IPR005358">
    <property type="entry name" value="Puta_zinc/iron-chelating_dom"/>
</dbReference>
<dbReference type="RefSeq" id="WP_281044978.1">
    <property type="nucleotide sequence ID" value="NZ_JARYGZ010000001.1"/>
</dbReference>